<dbReference type="GeneID" id="37253848"/>
<evidence type="ECO:0000256" key="1">
    <source>
        <dbReference type="SAM" id="MobiDB-lite"/>
    </source>
</evidence>
<dbReference type="AlphaFoldDB" id="A0A2L2TCF4"/>
<protein>
    <submittedName>
        <fullName evidence="2">Uncharacterized protein</fullName>
    </submittedName>
</protein>
<feature type="region of interest" description="Disordered" evidence="1">
    <location>
        <begin position="23"/>
        <end position="161"/>
    </location>
</feature>
<feature type="region of interest" description="Disordered" evidence="1">
    <location>
        <begin position="231"/>
        <end position="284"/>
    </location>
</feature>
<feature type="compositionally biased region" description="Basic residues" evidence="1">
    <location>
        <begin position="114"/>
        <end position="125"/>
    </location>
</feature>
<feature type="compositionally biased region" description="Polar residues" evidence="1">
    <location>
        <begin position="266"/>
        <end position="276"/>
    </location>
</feature>
<dbReference type="KEGG" id="fvn:FVRRES_02205"/>
<keyword evidence="3" id="KW-1185">Reference proteome</keyword>
<reference evidence="3" key="1">
    <citation type="submission" date="2014-10" db="EMBL/GenBank/DDBJ databases">
        <authorList>
            <person name="King R."/>
        </authorList>
    </citation>
    <scope>NUCLEOTIDE SEQUENCE [LARGE SCALE GENOMIC DNA]</scope>
    <source>
        <strain evidence="3">A3/5</strain>
    </source>
</reference>
<name>A0A2L2TCF4_9HYPO</name>
<sequence length="284" mass="32270">MSISSVTGLGLYNYATLSNTASYAGSYSSSHSREPSYSRRPSIPMNSYSTSMHSRARNSTDSRVDPYSYPRTSESSHATKATSVNDEAMRNLRRKHIDRKDSAELSYSSSERPRNHRHSHHAYHSHHPDSRDNRYNSASAKSRRRLRHVASPPDLTLSPHPVRSNVMAVKSTKKSDNMTNLTWRRISQGFKMGKSKKSEQLTDQKSSAATETKPRRKSKWMFWAKEEPEYTVEASAAAPSPPKPRDELGTNVNTKRRPSITDWLNEDSNPPQSPTTLKRLFEEE</sequence>
<dbReference type="EMBL" id="LN649229">
    <property type="protein sequence ID" value="CEI65693.1"/>
    <property type="molecule type" value="Genomic_DNA"/>
</dbReference>
<accession>A0A2L2TCF4</accession>
<feature type="region of interest" description="Disordered" evidence="1">
    <location>
        <begin position="189"/>
        <end position="218"/>
    </location>
</feature>
<evidence type="ECO:0000313" key="2">
    <source>
        <dbReference type="EMBL" id="CEI65693.1"/>
    </source>
</evidence>
<dbReference type="Proteomes" id="UP000245910">
    <property type="component" value="Chromosome I"/>
</dbReference>
<feature type="compositionally biased region" description="Polar residues" evidence="1">
    <location>
        <begin position="70"/>
        <end position="85"/>
    </location>
</feature>
<feature type="compositionally biased region" description="Polar residues" evidence="1">
    <location>
        <begin position="44"/>
        <end position="57"/>
    </location>
</feature>
<evidence type="ECO:0000313" key="3">
    <source>
        <dbReference type="Proteomes" id="UP000245910"/>
    </source>
</evidence>
<dbReference type="RefSeq" id="XP_025589412.1">
    <property type="nucleotide sequence ID" value="XM_025730271.2"/>
</dbReference>
<proteinExistence type="predicted"/>
<organism evidence="2 3">
    <name type="scientific">Fusarium venenatum</name>
    <dbReference type="NCBI Taxonomy" id="56646"/>
    <lineage>
        <taxon>Eukaryota</taxon>
        <taxon>Fungi</taxon>
        <taxon>Dikarya</taxon>
        <taxon>Ascomycota</taxon>
        <taxon>Pezizomycotina</taxon>
        <taxon>Sordariomycetes</taxon>
        <taxon>Hypocreomycetidae</taxon>
        <taxon>Hypocreales</taxon>
        <taxon>Nectriaceae</taxon>
        <taxon>Fusarium</taxon>
    </lineage>
</organism>
<dbReference type="OrthoDB" id="5097987at2759"/>